<feature type="transmembrane region" description="Helical" evidence="10">
    <location>
        <begin position="264"/>
        <end position="282"/>
    </location>
</feature>
<keyword evidence="9" id="KW-0275">Fatty acid biosynthesis</keyword>
<proteinExistence type="predicted"/>
<evidence type="ECO:0008006" key="13">
    <source>
        <dbReference type="Google" id="ProtNLM"/>
    </source>
</evidence>
<evidence type="ECO:0000256" key="10">
    <source>
        <dbReference type="SAM" id="Phobius"/>
    </source>
</evidence>
<evidence type="ECO:0000256" key="1">
    <source>
        <dbReference type="ARBA" id="ARBA00004141"/>
    </source>
</evidence>
<keyword evidence="2" id="KW-0444">Lipid biosynthesis</keyword>
<evidence type="ECO:0000256" key="9">
    <source>
        <dbReference type="ARBA" id="ARBA00023160"/>
    </source>
</evidence>
<evidence type="ECO:0000256" key="8">
    <source>
        <dbReference type="ARBA" id="ARBA00023136"/>
    </source>
</evidence>
<keyword evidence="8 10" id="KW-0472">Membrane</keyword>
<feature type="transmembrane region" description="Helical" evidence="10">
    <location>
        <begin position="202"/>
        <end position="218"/>
    </location>
</feature>
<name>A0ABP0TM99_9BRYO</name>
<dbReference type="InterPro" id="IPR002076">
    <property type="entry name" value="ELO_fam"/>
</dbReference>
<evidence type="ECO:0000313" key="12">
    <source>
        <dbReference type="Proteomes" id="UP001497512"/>
    </source>
</evidence>
<evidence type="ECO:0000256" key="3">
    <source>
        <dbReference type="ARBA" id="ARBA00022679"/>
    </source>
</evidence>
<organism evidence="11 12">
    <name type="scientific">Sphagnum troendelagicum</name>
    <dbReference type="NCBI Taxonomy" id="128251"/>
    <lineage>
        <taxon>Eukaryota</taxon>
        <taxon>Viridiplantae</taxon>
        <taxon>Streptophyta</taxon>
        <taxon>Embryophyta</taxon>
        <taxon>Bryophyta</taxon>
        <taxon>Sphagnophytina</taxon>
        <taxon>Sphagnopsida</taxon>
        <taxon>Sphagnales</taxon>
        <taxon>Sphagnaceae</taxon>
        <taxon>Sphagnum</taxon>
    </lineage>
</organism>
<dbReference type="Proteomes" id="UP001497512">
    <property type="component" value="Chromosome 11"/>
</dbReference>
<evidence type="ECO:0000256" key="2">
    <source>
        <dbReference type="ARBA" id="ARBA00022516"/>
    </source>
</evidence>
<keyword evidence="6 10" id="KW-1133">Transmembrane helix</keyword>
<feature type="transmembrane region" description="Helical" evidence="10">
    <location>
        <begin position="169"/>
        <end position="190"/>
    </location>
</feature>
<sequence length="332" mass="37855">MTMGGEEVWSRVAEEEDSRKVVGWQMGGNNSTRGLGVFGFANSSSLPATVASVIDAGARRVVEKVIGLNMAKPSAITADLPLVRSPVPVVVAAVSYLAIVWVWSSHIKRSGLKPRVQDPKWLQCLIIAHNMFLCCLSFYLGLGILTEARRHRYSIWGNPSNDEHVKMGFYIYIFYVSKLYEFMDTVVMLLKRNLRQITYLHLYHHASICCVWWIIAHLCPTGDAYFSAAFNSWVHVAMYLYYLLAATIAKDENCRRKYLFWGKYLTIIQMIQFVAFIAQAVYGLLQPASYVKHLPRMLFCYSISLLAFFSNFFITKYGRSSHGRQPKRLKAD</sequence>
<accession>A0ABP0TM99</accession>
<dbReference type="PANTHER" id="PTHR11157:SF165">
    <property type="entry name" value="ELONGASE"/>
    <property type="match status" value="1"/>
</dbReference>
<keyword evidence="7" id="KW-0443">Lipid metabolism</keyword>
<evidence type="ECO:0000256" key="4">
    <source>
        <dbReference type="ARBA" id="ARBA00022692"/>
    </source>
</evidence>
<keyword evidence="12" id="KW-1185">Reference proteome</keyword>
<evidence type="ECO:0000313" key="11">
    <source>
        <dbReference type="EMBL" id="CAK9197504.1"/>
    </source>
</evidence>
<keyword evidence="5" id="KW-0276">Fatty acid metabolism</keyword>
<dbReference type="EMBL" id="OZ019903">
    <property type="protein sequence ID" value="CAK9197504.1"/>
    <property type="molecule type" value="Genomic_DNA"/>
</dbReference>
<dbReference type="PANTHER" id="PTHR11157">
    <property type="entry name" value="FATTY ACID ACYL TRANSFERASE-RELATED"/>
    <property type="match status" value="1"/>
</dbReference>
<feature type="transmembrane region" description="Helical" evidence="10">
    <location>
        <begin position="224"/>
        <end position="244"/>
    </location>
</feature>
<dbReference type="Pfam" id="PF01151">
    <property type="entry name" value="ELO"/>
    <property type="match status" value="1"/>
</dbReference>
<feature type="transmembrane region" description="Helical" evidence="10">
    <location>
        <begin position="124"/>
        <end position="145"/>
    </location>
</feature>
<evidence type="ECO:0000256" key="7">
    <source>
        <dbReference type="ARBA" id="ARBA00023098"/>
    </source>
</evidence>
<keyword evidence="4 10" id="KW-0812">Transmembrane</keyword>
<reference evidence="11" key="1">
    <citation type="submission" date="2024-02" db="EMBL/GenBank/DDBJ databases">
        <authorList>
            <consortium name="ELIXIR-Norway"/>
            <consortium name="Elixir Norway"/>
        </authorList>
    </citation>
    <scope>NUCLEOTIDE SEQUENCE</scope>
</reference>
<protein>
    <recommendedName>
        <fullName evidence="13">Very-long-chain 3-oxoacyl-CoA synthase</fullName>
    </recommendedName>
</protein>
<gene>
    <name evidence="11" type="ORF">CSSPTR1EN2_LOCUS4007</name>
</gene>
<keyword evidence="3" id="KW-0808">Transferase</keyword>
<feature type="transmembrane region" description="Helical" evidence="10">
    <location>
        <begin position="85"/>
        <end position="103"/>
    </location>
</feature>
<comment type="subcellular location">
    <subcellularLocation>
        <location evidence="1">Membrane</location>
        <topology evidence="1">Multi-pass membrane protein</topology>
    </subcellularLocation>
</comment>
<evidence type="ECO:0000256" key="6">
    <source>
        <dbReference type="ARBA" id="ARBA00022989"/>
    </source>
</evidence>
<evidence type="ECO:0000256" key="5">
    <source>
        <dbReference type="ARBA" id="ARBA00022832"/>
    </source>
</evidence>
<feature type="transmembrane region" description="Helical" evidence="10">
    <location>
        <begin position="294"/>
        <end position="314"/>
    </location>
</feature>